<name>U1PTT8_9EURY</name>
<evidence type="ECO:0000256" key="4">
    <source>
        <dbReference type="SAM" id="MobiDB-lite"/>
    </source>
</evidence>
<dbReference type="STRING" id="1238425.J07HQW2_03713"/>
<evidence type="ECO:0000259" key="5">
    <source>
        <dbReference type="Pfam" id="PF00149"/>
    </source>
</evidence>
<sequence>MATSDHADQSAHGGASQTRILHISDTHLGYRQYRSDLRRTDFLAAFSQGVDLAIEHDVDAVIHTGDLFDMRNPPNTVLLACISTLHELSANDIPFYGIVGNHERKQDVQHLDLIHETDVADRLDDEPTVINGDVALYGIDSVPQPVWNNREFDLAEPPGDCFNILTMHELLAPPLPEIEADHELTDVLNRLDIDLDAIALGDDHTPRSDRVDGIEVWYPGSTERTASDQQDQRSVQLLEIEDATLTRTRLPLDTRPFHDIQVQFDEGDMLEHVVDVLNQHNFADGVVEITLAGEPTATSSRDVRKVALDKGAAVCQVKDQRGGPELDPTEGPTGNAESIDHRIESRIEKLDVSAVVTEIESDLRTGSPASTGLADDIQEDIETAMNTAHDDILTTERGNK</sequence>
<dbReference type="InterPro" id="IPR004843">
    <property type="entry name" value="Calcineurin-like_PHP"/>
</dbReference>
<dbReference type="Gene3D" id="3.60.21.10">
    <property type="match status" value="1"/>
</dbReference>
<evidence type="ECO:0000313" key="7">
    <source>
        <dbReference type="Proteomes" id="UP000030710"/>
    </source>
</evidence>
<reference evidence="6 7" key="1">
    <citation type="journal article" date="2013" name="PLoS ONE">
        <title>Assembly-driven community genomics of a hypersaline microbial ecosystem.</title>
        <authorList>
            <person name="Podell S."/>
            <person name="Ugalde J.A."/>
            <person name="Narasingarao P."/>
            <person name="Banfield J.F."/>
            <person name="Heidelberg K.B."/>
            <person name="Allen E.E."/>
        </authorList>
    </citation>
    <scope>NUCLEOTIDE SEQUENCE [LARGE SCALE GENOMIC DNA]</scope>
    <source>
        <strain evidence="7">J07HQW2</strain>
    </source>
</reference>
<dbReference type="PANTHER" id="PTHR30337">
    <property type="entry name" value="COMPONENT OF ATP-DEPENDENT DSDNA EXONUCLEASE"/>
    <property type="match status" value="1"/>
</dbReference>
<proteinExistence type="predicted"/>
<dbReference type="SUPFAM" id="SSF56300">
    <property type="entry name" value="Metallo-dependent phosphatases"/>
    <property type="match status" value="1"/>
</dbReference>
<dbReference type="InterPro" id="IPR050535">
    <property type="entry name" value="DNA_Repair-Maintenance_Comp"/>
</dbReference>
<feature type="region of interest" description="Disordered" evidence="4">
    <location>
        <begin position="319"/>
        <end position="338"/>
    </location>
</feature>
<dbReference type="eggNOG" id="arCOG00397">
    <property type="taxonomic scope" value="Archaea"/>
</dbReference>
<keyword evidence="1" id="KW-0540">Nuclease</keyword>
<dbReference type="AlphaFoldDB" id="U1PTT8"/>
<dbReference type="PANTHER" id="PTHR30337:SF0">
    <property type="entry name" value="NUCLEASE SBCCD SUBUNIT D"/>
    <property type="match status" value="1"/>
</dbReference>
<dbReference type="EMBL" id="KE356561">
    <property type="protein sequence ID" value="ERG97227.1"/>
    <property type="molecule type" value="Genomic_DNA"/>
</dbReference>
<keyword evidence="3 6" id="KW-0269">Exonuclease</keyword>
<dbReference type="RefSeq" id="WP_021056688.1">
    <property type="nucleotide sequence ID" value="NZ_KE356561.1"/>
</dbReference>
<keyword evidence="2" id="KW-0378">Hydrolase</keyword>
<feature type="domain" description="Calcineurin-like phosphoesterase" evidence="5">
    <location>
        <begin position="19"/>
        <end position="206"/>
    </location>
</feature>
<dbReference type="Proteomes" id="UP000030710">
    <property type="component" value="Unassembled WGS sequence"/>
</dbReference>
<dbReference type="InterPro" id="IPR029052">
    <property type="entry name" value="Metallo-depent_PP-like"/>
</dbReference>
<dbReference type="Pfam" id="PF00149">
    <property type="entry name" value="Metallophos"/>
    <property type="match status" value="1"/>
</dbReference>
<protein>
    <submittedName>
        <fullName evidence="6">DNA repair exonuclease</fullName>
    </submittedName>
</protein>
<evidence type="ECO:0000256" key="1">
    <source>
        <dbReference type="ARBA" id="ARBA00022722"/>
    </source>
</evidence>
<accession>U1PTT8</accession>
<evidence type="ECO:0000256" key="3">
    <source>
        <dbReference type="ARBA" id="ARBA00022839"/>
    </source>
</evidence>
<dbReference type="InterPro" id="IPR041796">
    <property type="entry name" value="Mre11_N"/>
</dbReference>
<dbReference type="GO" id="GO:0004527">
    <property type="term" value="F:exonuclease activity"/>
    <property type="evidence" value="ECO:0007669"/>
    <property type="project" value="UniProtKB-KW"/>
</dbReference>
<evidence type="ECO:0000313" key="6">
    <source>
        <dbReference type="EMBL" id="ERG97227.1"/>
    </source>
</evidence>
<organism evidence="6 7">
    <name type="scientific">Haloquadratum walsbyi J07HQW2</name>
    <dbReference type="NCBI Taxonomy" id="1238425"/>
    <lineage>
        <taxon>Archaea</taxon>
        <taxon>Methanobacteriati</taxon>
        <taxon>Methanobacteriota</taxon>
        <taxon>Stenosarchaea group</taxon>
        <taxon>Halobacteria</taxon>
        <taxon>Halobacteriales</taxon>
        <taxon>Haloferacaceae</taxon>
        <taxon>Haloquadratum</taxon>
    </lineage>
</organism>
<dbReference type="CDD" id="cd00840">
    <property type="entry name" value="MPP_Mre11_N"/>
    <property type="match status" value="1"/>
</dbReference>
<evidence type="ECO:0000256" key="2">
    <source>
        <dbReference type="ARBA" id="ARBA00022801"/>
    </source>
</evidence>
<gene>
    <name evidence="6" type="ORF">J07HQW2_03713</name>
</gene>
<dbReference type="HOGENOM" id="CLU_026621_3_0_2"/>